<proteinExistence type="predicted"/>
<gene>
    <name evidence="2" type="primary">RIN2_1</name>
    <name evidence="2" type="ORF">P7K49_009258</name>
</gene>
<sequence>MNHVVILAAVQSQPLSLPSKASWPDIRHYDGTGSGSGSQLPAPLVSHHAHRLVFSLTVSTFFFHLQNYLRVAFQEVNSGCTGKTLLVKPYITTEDVCQICAEKFKVGDPEEYSLFLFVDETWQQLAEDTYPQKIKAELHSRPQPHIFHFVYKRIKNDPYGVIFQNREEDLTIS</sequence>
<dbReference type="Proteomes" id="UP001266305">
    <property type="component" value="Unassembled WGS sequence"/>
</dbReference>
<dbReference type="Pfam" id="PF00788">
    <property type="entry name" value="RA"/>
    <property type="match status" value="1"/>
</dbReference>
<dbReference type="PROSITE" id="PS50200">
    <property type="entry name" value="RA"/>
    <property type="match status" value="1"/>
</dbReference>
<dbReference type="EMBL" id="JASSZA010000005">
    <property type="protein sequence ID" value="KAK2109512.1"/>
    <property type="molecule type" value="Genomic_DNA"/>
</dbReference>
<keyword evidence="3" id="KW-1185">Reference proteome</keyword>
<dbReference type="InterPro" id="IPR000159">
    <property type="entry name" value="RA_dom"/>
</dbReference>
<dbReference type="InterPro" id="IPR029071">
    <property type="entry name" value="Ubiquitin-like_domsf"/>
</dbReference>
<name>A0ABQ9VJT5_SAGOE</name>
<reference evidence="2 3" key="1">
    <citation type="submission" date="2023-05" db="EMBL/GenBank/DDBJ databases">
        <title>B98-5 Cell Line De Novo Hybrid Assembly: An Optical Mapping Approach.</title>
        <authorList>
            <person name="Kananen K."/>
            <person name="Auerbach J.A."/>
            <person name="Kautto E."/>
            <person name="Blachly J.S."/>
        </authorList>
    </citation>
    <scope>NUCLEOTIDE SEQUENCE [LARGE SCALE GENOMIC DNA]</scope>
    <source>
        <strain evidence="2">B95-8</strain>
        <tissue evidence="2">Cell line</tissue>
    </source>
</reference>
<organism evidence="2 3">
    <name type="scientific">Saguinus oedipus</name>
    <name type="common">Cotton-top tamarin</name>
    <name type="synonym">Oedipomidas oedipus</name>
    <dbReference type="NCBI Taxonomy" id="9490"/>
    <lineage>
        <taxon>Eukaryota</taxon>
        <taxon>Metazoa</taxon>
        <taxon>Chordata</taxon>
        <taxon>Craniata</taxon>
        <taxon>Vertebrata</taxon>
        <taxon>Euteleostomi</taxon>
        <taxon>Mammalia</taxon>
        <taxon>Eutheria</taxon>
        <taxon>Euarchontoglires</taxon>
        <taxon>Primates</taxon>
        <taxon>Haplorrhini</taxon>
        <taxon>Platyrrhini</taxon>
        <taxon>Cebidae</taxon>
        <taxon>Callitrichinae</taxon>
        <taxon>Saguinus</taxon>
    </lineage>
</organism>
<accession>A0ABQ9VJT5</accession>
<evidence type="ECO:0000313" key="3">
    <source>
        <dbReference type="Proteomes" id="UP001266305"/>
    </source>
</evidence>
<evidence type="ECO:0000313" key="2">
    <source>
        <dbReference type="EMBL" id="KAK2109512.1"/>
    </source>
</evidence>
<dbReference type="SUPFAM" id="SSF54236">
    <property type="entry name" value="Ubiquitin-like"/>
    <property type="match status" value="1"/>
</dbReference>
<evidence type="ECO:0000259" key="1">
    <source>
        <dbReference type="PROSITE" id="PS50200"/>
    </source>
</evidence>
<feature type="domain" description="Ras-associating" evidence="1">
    <location>
        <begin position="65"/>
        <end position="156"/>
    </location>
</feature>
<dbReference type="SMART" id="SM00314">
    <property type="entry name" value="RA"/>
    <property type="match status" value="1"/>
</dbReference>
<protein>
    <submittedName>
        <fullName evidence="2">E3 ubiquitin protein ligase rin2</fullName>
    </submittedName>
</protein>
<comment type="caution">
    <text evidence="2">The sequence shown here is derived from an EMBL/GenBank/DDBJ whole genome shotgun (WGS) entry which is preliminary data.</text>
</comment>